<dbReference type="InterPro" id="IPR002048">
    <property type="entry name" value="EF_hand_dom"/>
</dbReference>
<keyword evidence="4" id="KW-0547">Nucleotide-binding</keyword>
<feature type="compositionally biased region" description="Polar residues" evidence="11">
    <location>
        <begin position="3764"/>
        <end position="3784"/>
    </location>
</feature>
<evidence type="ECO:0000256" key="5">
    <source>
        <dbReference type="ARBA" id="ARBA00022777"/>
    </source>
</evidence>
<dbReference type="InterPro" id="IPR013320">
    <property type="entry name" value="ConA-like_dom_sf"/>
</dbReference>
<dbReference type="PANTHER" id="PTHR47508">
    <property type="entry name" value="SAM DOMAIN-CONTAINING PROTEIN-RELATED"/>
    <property type="match status" value="1"/>
</dbReference>
<dbReference type="SUPFAM" id="SSF52047">
    <property type="entry name" value="RNI-like"/>
    <property type="match status" value="1"/>
</dbReference>
<keyword evidence="2" id="KW-0808">Transferase</keyword>
<name>A0A8W8NIU2_MAGGI</name>
<dbReference type="InterPro" id="IPR027417">
    <property type="entry name" value="P-loop_NTPase"/>
</dbReference>
<dbReference type="SUPFAM" id="SSF52200">
    <property type="entry name" value="Toll/Interleukin receptor TIR domain"/>
    <property type="match status" value="1"/>
</dbReference>
<feature type="coiled-coil region" evidence="10">
    <location>
        <begin position="3345"/>
        <end position="3378"/>
    </location>
</feature>
<evidence type="ECO:0000256" key="9">
    <source>
        <dbReference type="ARBA" id="ARBA00048679"/>
    </source>
</evidence>
<dbReference type="Gene3D" id="1.10.10.10">
    <property type="entry name" value="Winged helix-like DNA-binding domain superfamily/Winged helix DNA-binding domain"/>
    <property type="match status" value="1"/>
</dbReference>
<dbReference type="PROSITE" id="PS51424">
    <property type="entry name" value="ROC"/>
    <property type="match status" value="1"/>
</dbReference>
<dbReference type="EnsemblMetazoa" id="G7156.1">
    <property type="protein sequence ID" value="G7156.1:cds"/>
    <property type="gene ID" value="G7156"/>
</dbReference>
<dbReference type="EC" id="2.7.11.1" evidence="1"/>
<evidence type="ECO:0000259" key="12">
    <source>
        <dbReference type="PROSITE" id="PS50188"/>
    </source>
</evidence>
<proteinExistence type="predicted"/>
<feature type="region of interest" description="Disordered" evidence="11">
    <location>
        <begin position="3621"/>
        <end position="3810"/>
    </location>
</feature>
<dbReference type="GO" id="GO:0005524">
    <property type="term" value="F:ATP binding"/>
    <property type="evidence" value="ECO:0007669"/>
    <property type="project" value="UniProtKB-KW"/>
</dbReference>
<dbReference type="PROSITE" id="PS50188">
    <property type="entry name" value="B302_SPRY"/>
    <property type="match status" value="1"/>
</dbReference>
<feature type="compositionally biased region" description="Polar residues" evidence="11">
    <location>
        <begin position="3428"/>
        <end position="3437"/>
    </location>
</feature>
<dbReference type="Pfam" id="PF13676">
    <property type="entry name" value="TIR_2"/>
    <property type="match status" value="1"/>
</dbReference>
<dbReference type="Gene3D" id="3.30.70.1390">
    <property type="entry name" value="ROC domain from the Parkinson's disease-associated leucine-rich repeat kinase 2"/>
    <property type="match status" value="1"/>
</dbReference>
<evidence type="ECO:0000256" key="10">
    <source>
        <dbReference type="SAM" id="Coils"/>
    </source>
</evidence>
<dbReference type="Gene3D" id="3.40.50.300">
    <property type="entry name" value="P-loop containing nucleotide triphosphate hydrolases"/>
    <property type="match status" value="1"/>
</dbReference>
<dbReference type="SMART" id="SM00367">
    <property type="entry name" value="LRR_CC"/>
    <property type="match status" value="2"/>
</dbReference>
<evidence type="ECO:0000313" key="15">
    <source>
        <dbReference type="EnsemblMetazoa" id="G7156.1:cds"/>
    </source>
</evidence>
<keyword evidence="16" id="KW-1185">Reference proteome</keyword>
<dbReference type="InterPro" id="IPR020859">
    <property type="entry name" value="ROC"/>
</dbReference>
<accession>A0A8W8NIU2</accession>
<evidence type="ECO:0000313" key="16">
    <source>
        <dbReference type="Proteomes" id="UP000005408"/>
    </source>
</evidence>
<dbReference type="PROSITE" id="PS50222">
    <property type="entry name" value="EF_HAND_2"/>
    <property type="match status" value="1"/>
</dbReference>
<keyword evidence="3" id="KW-0677">Repeat</keyword>
<dbReference type="OrthoDB" id="10252328at2759"/>
<dbReference type="Pfam" id="PF08477">
    <property type="entry name" value="Roc"/>
    <property type="match status" value="1"/>
</dbReference>
<sequence length="3810" mass="428155">MATLTFDKEESFLRGHIPLQKFKKQIELLKWESVEVIDFAGNGYCTDQVIYTIRAAKKGAFSSLQIINLRGCQLLSDVGLNWLSDIIAGASKLVNVNLDGCCLVSDVGLARLLSVLPADCHLSVIGTAVCRLSAARDKKVRTGAGSVFPLDEGISDFKQGGVLVVPHSSVKSSIAHALGGKAGVSLTGLHHMTLGLKDGWTINLNEADINNPLLDILVGSKPVQVLIPFDGSADITDVSKHITEVVSRVILKEPDYPYMEIGQHIDLFSQKVKTEDQFIEVKSVTGHKLDRENSVLENWAVTETERTVKGCFLSRTPLTRSHPYFLIEFIKKEESLPSDTEASDIQDELLIGAVRDVMIPKLSPDPNNNRSMISMTDPKNFVIHSFQLSNVKKGDVFGFGIRGDWDSEYNAGPHCRLYFTHNGTEVKYEGGHESQDGAFSRYYHPVVAINSHYTCQFKLPHLLTPPKELLSVYKKEKKWIHHGYNQCCVVNKSGVISQNKYDGRTSDVYFLSEPSIGTKDTPYTSFSFKILTEMDDFKIGIIVNGRTISTNHSDSIRYLLVYATGQVKEKNDKEILQLVNGPTKFTAGEEVTIEWEVERQPITFKGTKQYPIRVKRNGKLLCESSYNFNFCGGKPEEQVLVYIPSHNTQERRLQLMNYQPPYRVPIAESDKITVGVQRSMQIFDDGSVMASSDMKHSYAFLMSRTPINAQMTYFEMEVSVYGVDNPDMGIGLAHGFADSSDYIGCSRYEVFYCSKNSARVGAVCSQERLITSEDLKFVEGDVLGCGVKGKFREDGELIEESEVEVYFTRNGEEVYRHKMKHYADGLFPFVAHSSHLSVIQIRGFSSGSDWNKAKFSSKGQKSSGASGSPFPGCGFTVLDVTGGANMAALKGKVTLDKLPCVQKIRDHIRTLEGESDILGLDQQQRLSELVRASENLERLAKSPDRLTYLSAKLSSSEGIDTVKTAILNHFLSHRDQQMALYSLPSSLLKVPDLIRQEVRTHGICPVVESRSQDIACPSLFENIKSVSPKFLTGEMFLRLVEAMYHKGELLCLQSDCGLLAVDFDFAGKPAESLINFTKLESSPAGITAVGKSSTVWKAVLKDTDKDQMTLTFLQNYLGLMKIPVTWRTNVKDELFVYALTQNLSPPAQSFREFVSRERAVKDCVLLRRSYSFPAMFPPQLLPLILSAIVGYSRPIILSQEGTVTLSGVVQTIVKEGAVNGARTLEVECRCYLPQKNGASVNDDTERSVREYTRHVFCLVTDLVDRVIKRRGVLAVVSQNSPLNAVNSSVSCHHNWFPLPDTDSGQSVCTVCNLCCDKGENCVYNRVMGTDLRQCGCRTATPGCVFCGICVTCAKNLWNLRTELRPMAMSLTSASEIHQVTLSPVTFNEVVVDVTQGMCPPICLSSVNDGKCILTAPGMARTYNKDINLSDLTYAQNSNKDLRLYVKQGDRVKIRLFAPKGAVSSSAERGDSKPVVPTFIQYCTDVNREVLALQEAGIVCYAKGSKAVGQFVGPKPFSESLRKFSIKILCRGYKCSVGVGICPKLYPSNNMPGWKTNSYGYHADDGRVYKQNGSSKEEFEQCTIGDVMAVEYDVTTHELKFLKNEKEVHKMIIPDDGKKLPDFYPMIGLHSGHEVVKLMEVEPWTPLDPNAKKLAPNSVEFIRKEGLIISPPKVLNMMKIYSGQCTGQIILHNTTKTAMGYKMEPHTIFVAREADGGANHSTGILEPNEVKVIMCHAAEQASKLSDITIQWKELQKDRKYSDTELQKALSGKCHSYRLKAVMLHADYHRGLNRVKKGENRTDYILEVFKNSELMEQYWLGKDTYRLSMPFNCSQFILRYPKCPSFNFPSKLEKGMKVYISLPNKDVVEALISGVENSGKYLLEYSPEGGGDNKAISGDLSSMEVVGYKEGDPVLKFRADGSQKFLLRTYINAPPYLISKGSAGVLRTKPHWLSSLLVRSGRCNSDIHRPTVQEQLVVRHSRNLIGWLDGYGPRGGVEDTFTFLPARLTPGELLYPSTGMYRDLSVHRLCFYADQMVHFQSQRDLQLRNPVHLMDMPALTPKTPPSTDLTLTSKFQGWVYIALIAKKLLLASHKLILPEKDMESFSRPEIEHFLFATVQQFATLSSLLAAQYGGLPNQSNPTDGTKSVLQLIKGQDQSPIRYEGVPVTDPHNLIQHGSLCICKAHKLAMATTDSDLQSDLELKDDLFAPYNENVNSVHLNINQEVDFPMTFFRTMPNLENFSLNGLSFKGKSGLSSEIANLEELRYIDIRYIKVTALPNSILRGISLKRVHFQGMPLGKVSSIMQRFNKTYRITELTLKDLNLADLPGEIKYLSQVKTLNLDHNPLKRLPSGLSELKQLQNLSIQGYPLMNFDGDVQSLNRQQYRAWHKDNPAITNFLKAEVVESLFDEVDKNKKGVLGISEISQLNLKLFFLLPRFGTDGHNEKYGGWPEVLFKMSWLRELNFGYQGITLVPTELKSMAKLEHVDLQYCPLLETLSSKLGLMNNLNGMDLRHSPSLRTPPHEVVGRGFPSVKAYLKRLDGGYTTCRRTKLMFVGLGEAGKTSLLKALTSNSKKTTGTQNAKLTDGIDIKSWKVKAPDGGEITYSAWDFAGQTVYYNTHQFFLTSRAVYLLLWNMRMGFEHAGLDFWLSSIACHAPDAPVLIVGTQLDQIEKPDFEEKIIRNMYPQIQGFHYVSSIDGRGIKELEAHLLEVTVQQSYLEEKIPQVWLNLEDKMIKMRKENAILDWGEVEKIAREEGIYHEQDLKEAVSFLDNLGTVQYFDTDFLRDKVVVDPQWIVNVMACVVSVRASVIQRNDGRFEHSQLDTVWEKFAPDLRPWLLSLTEEFDLTYPLPGQQLNIVPCLLPLEPPEEFQWPELDRLDDSVHENKIVYRFVYLPGGLFNRLQVRLFNFSDGKMIWKKGSFLQKNQHLALIQQDSDSQLTVTVQGPRPENILFLIHETLESLITESYHGVSYDFYIPCPDCLVKQSDSFMDPHLFKASVIRKAKSMNAPFLQCTENFHTVAMTQLLAIMPDDRNSEFDIHLQSSISALQSINDDIEFDVAVLYCQADVPPKNKSDVINPRDIKKDLVAWKYNVWMPDRVSPDTASEMTLQFKNAKIVVCCISDQFEKDETCHDMFLYVANQLRKKVLVVVVRPSLAWQQTDLGMKIADALLCMIRTPDRYKTKIADLQGMIEKDLMEMEQNKRKPPEVFISYCWQNSKQAEAKNTVIKNRKSLGAVDPRDIKDFLTEKKLSCWLDIERIGTYGLYLDIALGLQRSKMVVCCVSDEYADSENCMMELKYAVSLKMPVVVVPVGSGNRWDTKVKIFLMKLDGDPIILPMQDKDRRPELLEKVKEVLASTNQKKDETAEKKRLEAEAKRNQEKKAQDLKFSYQEEFELLQRKFLRHITMISTKLNFEIFPSLLVFDFAKAASMGTTSDSSKPQRPRTARERKKEDEEDWHGEEFCVKVLCENEEGWHVSERSLSLSARSPEEVVKVIREAAPYLSRLYSVLKQSAVKLNCLRGKVGDSYCSYIDKTGFVETDFGKAYEVIHHFVTDHASKRDLLQSLHRCHLPSGKLIWLCDNHSQGNRITKLSLGGTTSRGAGLVTLNREDEFLKEHMRRHPMVLKLLKRPEPEELEEEEEEAKDEEEAEDNEEERNMEEEQQEDSPEKGSPTEQETSVGIVVENRKEKEAVRSTADVKNTTEVKSSKEAVSVESKKDNVGTRLGGPVNRVGSPAPTRGGVEQRPGGKMAGKDPVKGGVQGGPKVGSDQKSPSTSGGQQNGDQTTNRGGQVKRPAGSPRNPQKKDANSSVCVLS</sequence>
<comment type="catalytic activity">
    <reaction evidence="9">
        <text>L-seryl-[protein] + ATP = O-phospho-L-seryl-[protein] + ADP + H(+)</text>
        <dbReference type="Rhea" id="RHEA:17989"/>
        <dbReference type="Rhea" id="RHEA-COMP:9863"/>
        <dbReference type="Rhea" id="RHEA-COMP:11604"/>
        <dbReference type="ChEBI" id="CHEBI:15378"/>
        <dbReference type="ChEBI" id="CHEBI:29999"/>
        <dbReference type="ChEBI" id="CHEBI:30616"/>
        <dbReference type="ChEBI" id="CHEBI:83421"/>
        <dbReference type="ChEBI" id="CHEBI:456216"/>
        <dbReference type="EC" id="2.7.11.1"/>
    </reaction>
</comment>
<organism evidence="15 16">
    <name type="scientific">Magallana gigas</name>
    <name type="common">Pacific oyster</name>
    <name type="synonym">Crassostrea gigas</name>
    <dbReference type="NCBI Taxonomy" id="29159"/>
    <lineage>
        <taxon>Eukaryota</taxon>
        <taxon>Metazoa</taxon>
        <taxon>Spiralia</taxon>
        <taxon>Lophotrochozoa</taxon>
        <taxon>Mollusca</taxon>
        <taxon>Bivalvia</taxon>
        <taxon>Autobranchia</taxon>
        <taxon>Pteriomorphia</taxon>
        <taxon>Ostreida</taxon>
        <taxon>Ostreoidea</taxon>
        <taxon>Ostreidae</taxon>
        <taxon>Magallana</taxon>
    </lineage>
</organism>
<reference evidence="15" key="1">
    <citation type="submission" date="2022-08" db="UniProtKB">
        <authorList>
            <consortium name="EnsemblMetazoa"/>
        </authorList>
    </citation>
    <scope>IDENTIFICATION</scope>
    <source>
        <strain evidence="15">05x7-T-G4-1.051#20</strain>
    </source>
</reference>
<dbReference type="GO" id="GO:0005509">
    <property type="term" value="F:calcium ion binding"/>
    <property type="evidence" value="ECO:0007669"/>
    <property type="project" value="InterPro"/>
</dbReference>
<comment type="catalytic activity">
    <reaction evidence="8">
        <text>L-threonyl-[protein] + ATP = O-phospho-L-threonyl-[protein] + ADP + H(+)</text>
        <dbReference type="Rhea" id="RHEA:46608"/>
        <dbReference type="Rhea" id="RHEA-COMP:11060"/>
        <dbReference type="Rhea" id="RHEA-COMP:11605"/>
        <dbReference type="ChEBI" id="CHEBI:15378"/>
        <dbReference type="ChEBI" id="CHEBI:30013"/>
        <dbReference type="ChEBI" id="CHEBI:30616"/>
        <dbReference type="ChEBI" id="CHEBI:61977"/>
        <dbReference type="ChEBI" id="CHEBI:456216"/>
        <dbReference type="EC" id="2.7.11.1"/>
    </reaction>
</comment>
<evidence type="ECO:0000256" key="8">
    <source>
        <dbReference type="ARBA" id="ARBA00047899"/>
    </source>
</evidence>
<dbReference type="InterPro" id="IPR032675">
    <property type="entry name" value="LRR_dom_sf"/>
</dbReference>
<dbReference type="GO" id="GO:0007165">
    <property type="term" value="P:signal transduction"/>
    <property type="evidence" value="ECO:0007669"/>
    <property type="project" value="InterPro"/>
</dbReference>
<feature type="compositionally biased region" description="Acidic residues" evidence="11">
    <location>
        <begin position="3630"/>
        <end position="3661"/>
    </location>
</feature>
<feature type="region of interest" description="Disordered" evidence="11">
    <location>
        <begin position="3428"/>
        <end position="3450"/>
    </location>
</feature>
<dbReference type="InterPro" id="IPR036388">
    <property type="entry name" value="WH-like_DNA-bd_sf"/>
</dbReference>
<evidence type="ECO:0000256" key="11">
    <source>
        <dbReference type="SAM" id="MobiDB-lite"/>
    </source>
</evidence>
<evidence type="ECO:0000259" key="14">
    <source>
        <dbReference type="PROSITE" id="PS51424"/>
    </source>
</evidence>
<dbReference type="GO" id="GO:0016301">
    <property type="term" value="F:kinase activity"/>
    <property type="evidence" value="ECO:0007669"/>
    <property type="project" value="UniProtKB-KW"/>
</dbReference>
<dbReference type="SUPFAM" id="SSF52058">
    <property type="entry name" value="L domain-like"/>
    <property type="match status" value="1"/>
</dbReference>
<dbReference type="InterPro" id="IPR043136">
    <property type="entry name" value="B30.2/SPRY_sf"/>
</dbReference>
<dbReference type="OMA" id="AESANCM"/>
<dbReference type="PANTHER" id="PTHR47508:SF1">
    <property type="entry name" value="NON-SPECIFIC SERINE_THREONINE PROTEIN KINASE"/>
    <property type="match status" value="1"/>
</dbReference>
<keyword evidence="7" id="KW-0342">GTP-binding</keyword>
<evidence type="ECO:0000256" key="4">
    <source>
        <dbReference type="ARBA" id="ARBA00022741"/>
    </source>
</evidence>
<dbReference type="Gene3D" id="3.30.310.200">
    <property type="match status" value="1"/>
</dbReference>
<dbReference type="InterPro" id="IPR000157">
    <property type="entry name" value="TIR_dom"/>
</dbReference>
<dbReference type="SMART" id="SM00449">
    <property type="entry name" value="SPRY"/>
    <property type="match status" value="2"/>
</dbReference>
<feature type="domain" description="Roc" evidence="14">
    <location>
        <begin position="2540"/>
        <end position="2713"/>
    </location>
</feature>
<dbReference type="Gene3D" id="3.80.10.10">
    <property type="entry name" value="Ribonuclease Inhibitor"/>
    <property type="match status" value="3"/>
</dbReference>
<dbReference type="SUPFAM" id="SSF49899">
    <property type="entry name" value="Concanavalin A-like lectins/glucanases"/>
    <property type="match status" value="1"/>
</dbReference>
<dbReference type="InterPro" id="IPR006553">
    <property type="entry name" value="Leu-rich_rpt_Cys-con_subtyp"/>
</dbReference>
<feature type="domain" description="EF-hand" evidence="13">
    <location>
        <begin position="2396"/>
        <end position="2431"/>
    </location>
</feature>
<evidence type="ECO:0000256" key="6">
    <source>
        <dbReference type="ARBA" id="ARBA00022840"/>
    </source>
</evidence>
<dbReference type="Pfam" id="PF25497">
    <property type="entry name" value="COR-B"/>
    <property type="match status" value="1"/>
</dbReference>
<dbReference type="Pfam" id="PF16095">
    <property type="entry name" value="COR-A"/>
    <property type="match status" value="1"/>
</dbReference>
<dbReference type="InterPro" id="IPR032171">
    <property type="entry name" value="COR-A"/>
</dbReference>
<feature type="domain" description="B30.2/SPRY" evidence="12">
    <location>
        <begin position="1457"/>
        <end position="1644"/>
    </location>
</feature>
<dbReference type="InterPro" id="IPR057263">
    <property type="entry name" value="COR-B"/>
</dbReference>
<dbReference type="Proteomes" id="UP000005408">
    <property type="component" value="Unassembled WGS sequence"/>
</dbReference>
<dbReference type="SUPFAM" id="SSF52540">
    <property type="entry name" value="P-loop containing nucleoside triphosphate hydrolases"/>
    <property type="match status" value="1"/>
</dbReference>
<keyword evidence="10" id="KW-0175">Coiled coil</keyword>
<dbReference type="Gene3D" id="3.40.50.10140">
    <property type="entry name" value="Toll/interleukin-1 receptor homology (TIR) domain"/>
    <property type="match status" value="1"/>
</dbReference>
<evidence type="ECO:0000256" key="7">
    <source>
        <dbReference type="ARBA" id="ARBA00023134"/>
    </source>
</evidence>
<evidence type="ECO:0000259" key="13">
    <source>
        <dbReference type="PROSITE" id="PS50222"/>
    </source>
</evidence>
<protein>
    <recommendedName>
        <fullName evidence="1">non-specific serine/threonine protein kinase</fullName>
        <ecNumber evidence="1">2.7.11.1</ecNumber>
    </recommendedName>
</protein>
<evidence type="ECO:0000256" key="1">
    <source>
        <dbReference type="ARBA" id="ARBA00012513"/>
    </source>
</evidence>
<evidence type="ECO:0000256" key="3">
    <source>
        <dbReference type="ARBA" id="ARBA00022737"/>
    </source>
</evidence>
<keyword evidence="5" id="KW-0418">Kinase</keyword>
<dbReference type="Pfam" id="PF00622">
    <property type="entry name" value="SPRY"/>
    <property type="match status" value="1"/>
</dbReference>
<keyword evidence="6" id="KW-0067">ATP-binding</keyword>
<evidence type="ECO:0000256" key="2">
    <source>
        <dbReference type="ARBA" id="ARBA00022679"/>
    </source>
</evidence>
<dbReference type="Gene3D" id="2.60.120.920">
    <property type="match status" value="2"/>
</dbReference>
<dbReference type="InterPro" id="IPR035897">
    <property type="entry name" value="Toll_tir_struct_dom_sf"/>
</dbReference>
<dbReference type="InterPro" id="IPR001870">
    <property type="entry name" value="B30.2/SPRY"/>
</dbReference>
<dbReference type="InterPro" id="IPR003877">
    <property type="entry name" value="SPRY_dom"/>
</dbReference>